<feature type="chain" id="PRO_5030593803" description="Phosphodiester glycosidase domain-containing protein" evidence="1">
    <location>
        <begin position="18"/>
        <end position="525"/>
    </location>
</feature>
<gene>
    <name evidence="2" type="ORF">ENX73_01935</name>
</gene>
<dbReference type="EMBL" id="DTPE01000080">
    <property type="protein sequence ID" value="HGE74868.1"/>
    <property type="molecule type" value="Genomic_DNA"/>
</dbReference>
<comment type="caution">
    <text evidence="2">The sequence shown here is derived from an EMBL/GenBank/DDBJ whole genome shotgun (WGS) entry which is preliminary data.</text>
</comment>
<dbReference type="AlphaFoldDB" id="A0A7V3VSC8"/>
<evidence type="ECO:0008006" key="3">
    <source>
        <dbReference type="Google" id="ProtNLM"/>
    </source>
</evidence>
<keyword evidence="1" id="KW-0732">Signal</keyword>
<evidence type="ECO:0000313" key="2">
    <source>
        <dbReference type="EMBL" id="HGE74868.1"/>
    </source>
</evidence>
<evidence type="ECO:0000256" key="1">
    <source>
        <dbReference type="SAM" id="SignalP"/>
    </source>
</evidence>
<feature type="signal peptide" evidence="1">
    <location>
        <begin position="1"/>
        <end position="17"/>
    </location>
</feature>
<accession>A0A7V3VSC8</accession>
<name>A0A7V3VSC8_9BACT</name>
<reference evidence="2" key="1">
    <citation type="journal article" date="2020" name="mSystems">
        <title>Genome- and Community-Level Interaction Insights into Carbon Utilization and Element Cycling Functions of Hydrothermarchaeota in Hydrothermal Sediment.</title>
        <authorList>
            <person name="Zhou Z."/>
            <person name="Liu Y."/>
            <person name="Xu W."/>
            <person name="Pan J."/>
            <person name="Luo Z.H."/>
            <person name="Li M."/>
        </authorList>
    </citation>
    <scope>NUCLEOTIDE SEQUENCE [LARGE SCALE GENOMIC DNA]</scope>
    <source>
        <strain evidence="2">SpSt-966</strain>
    </source>
</reference>
<protein>
    <recommendedName>
        <fullName evidence="3">Phosphodiester glycosidase domain-containing protein</fullName>
    </recommendedName>
</protein>
<sequence>MRKGLFLLLLIPVCAFGNNMYIVNGEQVQKVPDLLYWKGEPFMNIITVAGLFDLKWSVKNGMGIIENGKDFISFNLKSGEGLYDSLYYIEDAATDLTSPYISIMAVAKLMNFQYSSNGQETFLVEKPPTITIKGAILYGNTFTIFFNTKPPTSSVKITNNGIVEKVEIYPVLFSPDYSSPNSPLVVEKRESFSVSYDITHTATLDVTTAVGSPTFPVQESNLIDFGNGIIYQTMVSPDSSNDHTELKILELSPSVNVKMGYEKNGIGKALPLNEINTGNHISIIAFKNIDGLVYSMGHIYGAPMMNKPALTWNGQKFDIIETDQLMTVNIGNIPFVVDGVDTDEGNVILYTKNYGLDISNSKDRSYFEIENGRIVGMGYQERVANEELLSIKNIYSSFLKNVTLGQSVSFILPFNLQNVNLGIQGKVMMIQNFNRIPVFEKGTGDNGFFAAMKGNNLYFIDAENSGGIVLSSLQTLFMNMGFSDAIYLGNEDQISMIVGDKPVDHEPEAALFQFWIEIDKTTGGA</sequence>
<proteinExistence type="predicted"/>
<organism evidence="2">
    <name type="scientific">Mesoaciditoga lauensis</name>
    <dbReference type="NCBI Taxonomy" id="1495039"/>
    <lineage>
        <taxon>Bacteria</taxon>
        <taxon>Thermotogati</taxon>
        <taxon>Thermotogota</taxon>
        <taxon>Thermotogae</taxon>
        <taxon>Mesoaciditogales</taxon>
        <taxon>Mesoaciditogaceae</taxon>
        <taxon>Mesoaciditoga</taxon>
    </lineage>
</organism>